<gene>
    <name evidence="6" type="ORF">LCGC14_0923830</name>
</gene>
<evidence type="ECO:0000256" key="4">
    <source>
        <dbReference type="SAM" id="Coils"/>
    </source>
</evidence>
<protein>
    <recommendedName>
        <fullName evidence="5">S1 motif domain-containing protein</fullName>
    </recommendedName>
</protein>
<name>A0A0F9NPZ9_9ZZZZ</name>
<dbReference type="Gene3D" id="1.10.150.190">
    <property type="entry name" value="Translation initiation factor 2, subunit 1, domain 2"/>
    <property type="match status" value="1"/>
</dbReference>
<dbReference type="Pfam" id="PF07541">
    <property type="entry name" value="EIF_2_alpha"/>
    <property type="match status" value="1"/>
</dbReference>
<feature type="domain" description="S1 motif" evidence="5">
    <location>
        <begin position="12"/>
        <end position="89"/>
    </location>
</feature>
<evidence type="ECO:0000256" key="1">
    <source>
        <dbReference type="ARBA" id="ARBA00007223"/>
    </source>
</evidence>
<accession>A0A0F9NPZ9</accession>
<organism evidence="6">
    <name type="scientific">marine sediment metagenome</name>
    <dbReference type="NCBI Taxonomy" id="412755"/>
    <lineage>
        <taxon>unclassified sequences</taxon>
        <taxon>metagenomes</taxon>
        <taxon>ecological metagenomes</taxon>
    </lineage>
</organism>
<dbReference type="InterPro" id="IPR044126">
    <property type="entry name" value="S1_IF2_alpha"/>
</dbReference>
<dbReference type="PROSITE" id="PS50126">
    <property type="entry name" value="S1"/>
    <property type="match status" value="1"/>
</dbReference>
<dbReference type="InterPro" id="IPR024055">
    <property type="entry name" value="TIF2_asu_C"/>
</dbReference>
<keyword evidence="4" id="KW-0175">Coiled coil</keyword>
<dbReference type="SUPFAM" id="SSF116742">
    <property type="entry name" value="eIF2alpha middle domain-like"/>
    <property type="match status" value="1"/>
</dbReference>
<keyword evidence="3" id="KW-0648">Protein biosynthesis</keyword>
<evidence type="ECO:0000259" key="5">
    <source>
        <dbReference type="PROSITE" id="PS50126"/>
    </source>
</evidence>
<sequence>MVKSRRKFPKEDEFIVAKITEIQKQYVYVDLIDYEGLDSDEFARGMIHISEISSRWIKNIRNYVRIGQRMVLRVLGVDQYKGHIDLSLRRVSSGQKENRMKEWKYALKFENLLQFLTESDGIDLTLDQAYDLIGFLVLDSFDSYQEAVEELKENGEEILSQIDKISDDVKNTLLKIIEENVKISTVSISGKIKLSFNSENGVELIKDSLLKGLNLIKSTETRNVTIYYIAAPFYRLEIVSKDYLDAENILSDVLEVIEQKTEEYNGSLEFIRD</sequence>
<dbReference type="InterPro" id="IPR024054">
    <property type="entry name" value="TIF2_asu_middle_sf"/>
</dbReference>
<evidence type="ECO:0000256" key="3">
    <source>
        <dbReference type="ARBA" id="ARBA00022917"/>
    </source>
</evidence>
<evidence type="ECO:0000256" key="2">
    <source>
        <dbReference type="ARBA" id="ARBA00022540"/>
    </source>
</evidence>
<dbReference type="PANTHER" id="PTHR10602">
    <property type="entry name" value="EUKARYOTIC TRANSLATION INITIATION FACTOR 2 SUBUNIT 1"/>
    <property type="match status" value="1"/>
</dbReference>
<comment type="caution">
    <text evidence="6">The sequence shown here is derived from an EMBL/GenBank/DDBJ whole genome shotgun (WGS) entry which is preliminary data.</text>
</comment>
<dbReference type="EMBL" id="LAZR01003134">
    <property type="protein sequence ID" value="KKN21585.1"/>
    <property type="molecule type" value="Genomic_DNA"/>
</dbReference>
<keyword evidence="2" id="KW-0396">Initiation factor</keyword>
<feature type="coiled-coil region" evidence="4">
    <location>
        <begin position="141"/>
        <end position="168"/>
    </location>
</feature>
<dbReference type="SUPFAM" id="SSF110993">
    <property type="entry name" value="eIF-2-alpha, C-terminal domain"/>
    <property type="match status" value="1"/>
</dbReference>
<dbReference type="Gene3D" id="2.40.50.140">
    <property type="entry name" value="Nucleic acid-binding proteins"/>
    <property type="match status" value="1"/>
</dbReference>
<dbReference type="CDD" id="cd04452">
    <property type="entry name" value="S1_IF2_alpha"/>
    <property type="match status" value="1"/>
</dbReference>
<dbReference type="InterPro" id="IPR012340">
    <property type="entry name" value="NA-bd_OB-fold"/>
</dbReference>
<dbReference type="Gene3D" id="3.30.70.1130">
    <property type="entry name" value="EIF_2_alpha"/>
    <property type="match status" value="1"/>
</dbReference>
<dbReference type="AlphaFoldDB" id="A0A0F9NPZ9"/>
<evidence type="ECO:0000313" key="6">
    <source>
        <dbReference type="EMBL" id="KKN21585.1"/>
    </source>
</evidence>
<dbReference type="SMART" id="SM00316">
    <property type="entry name" value="S1"/>
    <property type="match status" value="1"/>
</dbReference>
<reference evidence="6" key="1">
    <citation type="journal article" date="2015" name="Nature">
        <title>Complex archaea that bridge the gap between prokaryotes and eukaryotes.</title>
        <authorList>
            <person name="Spang A."/>
            <person name="Saw J.H."/>
            <person name="Jorgensen S.L."/>
            <person name="Zaremba-Niedzwiedzka K."/>
            <person name="Martijn J."/>
            <person name="Lind A.E."/>
            <person name="van Eijk R."/>
            <person name="Schleper C."/>
            <person name="Guy L."/>
            <person name="Ettema T.J."/>
        </authorList>
    </citation>
    <scope>NUCLEOTIDE SEQUENCE</scope>
</reference>
<dbReference type="InterPro" id="IPR003029">
    <property type="entry name" value="S1_domain"/>
</dbReference>
<proteinExistence type="inferred from homology"/>
<dbReference type="InterPro" id="IPR011488">
    <property type="entry name" value="TIF_2_asu"/>
</dbReference>
<dbReference type="SUPFAM" id="SSF50249">
    <property type="entry name" value="Nucleic acid-binding proteins"/>
    <property type="match status" value="1"/>
</dbReference>
<dbReference type="GO" id="GO:0003723">
    <property type="term" value="F:RNA binding"/>
    <property type="evidence" value="ECO:0007669"/>
    <property type="project" value="InterPro"/>
</dbReference>
<dbReference type="GO" id="GO:0043022">
    <property type="term" value="F:ribosome binding"/>
    <property type="evidence" value="ECO:0007669"/>
    <property type="project" value="TreeGrafter"/>
</dbReference>
<comment type="similarity">
    <text evidence="1">Belongs to the eIF-2-alpha family.</text>
</comment>
<dbReference type="Pfam" id="PF00575">
    <property type="entry name" value="S1"/>
    <property type="match status" value="1"/>
</dbReference>
<dbReference type="PANTHER" id="PTHR10602:SF0">
    <property type="entry name" value="EUKARYOTIC TRANSLATION INITIATION FACTOR 2 SUBUNIT 1"/>
    <property type="match status" value="1"/>
</dbReference>
<dbReference type="GO" id="GO:0003743">
    <property type="term" value="F:translation initiation factor activity"/>
    <property type="evidence" value="ECO:0007669"/>
    <property type="project" value="UniProtKB-KW"/>
</dbReference>